<name>A0ABU6HKR9_9RHOB</name>
<keyword evidence="1" id="KW-0732">Signal</keyword>
<evidence type="ECO:0000313" key="3">
    <source>
        <dbReference type="Proteomes" id="UP001348149"/>
    </source>
</evidence>
<feature type="chain" id="PRO_5047338089" description="SH3b domain-containing protein" evidence="1">
    <location>
        <begin position="22"/>
        <end position="499"/>
    </location>
</feature>
<feature type="signal peptide" evidence="1">
    <location>
        <begin position="1"/>
        <end position="21"/>
    </location>
</feature>
<organism evidence="2 3">
    <name type="scientific">Mesobacterium hydrothermale</name>
    <dbReference type="NCBI Taxonomy" id="3111907"/>
    <lineage>
        <taxon>Bacteria</taxon>
        <taxon>Pseudomonadati</taxon>
        <taxon>Pseudomonadota</taxon>
        <taxon>Alphaproteobacteria</taxon>
        <taxon>Rhodobacterales</taxon>
        <taxon>Roseobacteraceae</taxon>
        <taxon>Mesobacterium</taxon>
    </lineage>
</organism>
<protein>
    <recommendedName>
        <fullName evidence="4">SH3b domain-containing protein</fullName>
    </recommendedName>
</protein>
<reference evidence="2 3" key="1">
    <citation type="submission" date="2024-01" db="EMBL/GenBank/DDBJ databases">
        <title>Mesobacterium rodlantinim sp. nov., isolated from shallow sea hydrothermal systems off Kueishantao Island.</title>
        <authorList>
            <person name="Su Z."/>
            <person name="Tang K."/>
        </authorList>
    </citation>
    <scope>NUCLEOTIDE SEQUENCE [LARGE SCALE GENOMIC DNA]</scope>
    <source>
        <strain evidence="2 3">TK19101</strain>
    </source>
</reference>
<gene>
    <name evidence="2" type="ORF">VK792_14545</name>
</gene>
<keyword evidence="3" id="KW-1185">Reference proteome</keyword>
<dbReference type="EMBL" id="JAYLLH010000023">
    <property type="protein sequence ID" value="MEC3862509.1"/>
    <property type="molecule type" value="Genomic_DNA"/>
</dbReference>
<proteinExistence type="predicted"/>
<dbReference type="RefSeq" id="WP_326298329.1">
    <property type="nucleotide sequence ID" value="NZ_JAYLLH010000023.1"/>
</dbReference>
<dbReference type="SUPFAM" id="SSF52096">
    <property type="entry name" value="ClpP/crotonase"/>
    <property type="match status" value="1"/>
</dbReference>
<accession>A0ABU6HKR9</accession>
<evidence type="ECO:0008006" key="4">
    <source>
        <dbReference type="Google" id="ProtNLM"/>
    </source>
</evidence>
<comment type="caution">
    <text evidence="2">The sequence shown here is derived from an EMBL/GenBank/DDBJ whole genome shotgun (WGS) entry which is preliminary data.</text>
</comment>
<evidence type="ECO:0000256" key="1">
    <source>
        <dbReference type="SAM" id="SignalP"/>
    </source>
</evidence>
<dbReference type="Proteomes" id="UP001348149">
    <property type="component" value="Unassembled WGS sequence"/>
</dbReference>
<dbReference type="Gene3D" id="3.90.226.10">
    <property type="entry name" value="2-enoyl-CoA Hydratase, Chain A, domain 1"/>
    <property type="match status" value="1"/>
</dbReference>
<sequence length="499" mass="53003">MRVLLPFLVIWLCALSPASQAADIAIDNTLLQRMAGLTRMYPVQGPASVQGRRTPVFLAAPSAYSDAAPDGLVGVGESYDIIRFDGPVVQGDAEKLAQVLRAPTGHPAKFIVFNSPGGNFLEGIRIGEVIQADLASQDPSIRGLYVLNGDGCHSACAVAFTMGADKRSDDTRFIEYGAAVGFHMPYLSGDKGDGQIPINEAMDLAYEITAAYNVIITEGLSPPVLLRDALRHRSADSLFILSGNLQAWAYGFTPVARNPLIRPLGWSGITLADVQGMCFTAFAAGRGFKSAADLEFGIVETYPHPDGMLLQELAQQLGSASVTFTTQGGAQCQMSLRDDGTMGLLSWQGGANCLSGRGGPTPSIAPCASLPGGLNTVRAALLADTFGCSNGVQATAGLSWYNALNSPRLRDDMVFPIRQQTRVLRNVSLRDAPATGGQRLTVLEAGPQTYAITGCRVTNDDQALWLQLATPDGTGWISARFAAPPDDLKWNSPFVPQRP</sequence>
<dbReference type="InterPro" id="IPR029045">
    <property type="entry name" value="ClpP/crotonase-like_dom_sf"/>
</dbReference>
<evidence type="ECO:0000313" key="2">
    <source>
        <dbReference type="EMBL" id="MEC3862509.1"/>
    </source>
</evidence>